<dbReference type="GO" id="GO:1990904">
    <property type="term" value="C:ribonucleoprotein complex"/>
    <property type="evidence" value="ECO:0007669"/>
    <property type="project" value="InterPro"/>
</dbReference>
<evidence type="ECO:0000256" key="3">
    <source>
        <dbReference type="ARBA" id="ARBA00023242"/>
    </source>
</evidence>
<dbReference type="PROSITE" id="PS50961">
    <property type="entry name" value="HTH_LA"/>
    <property type="match status" value="1"/>
</dbReference>
<evidence type="ECO:0000313" key="8">
    <source>
        <dbReference type="Proteomes" id="UP000298652"/>
    </source>
</evidence>
<keyword evidence="3" id="KW-0539">Nucleus</keyword>
<feature type="compositionally biased region" description="Basic residues" evidence="5">
    <location>
        <begin position="108"/>
        <end position="134"/>
    </location>
</feature>
<dbReference type="Proteomes" id="UP000298652">
    <property type="component" value="Chromosome 6"/>
</dbReference>
<comment type="subcellular location">
    <subcellularLocation>
        <location evidence="1">Nucleus</location>
    </subcellularLocation>
</comment>
<dbReference type="AlphaFoldDB" id="A0A4U6ULM1"/>
<reference evidence="7" key="1">
    <citation type="submission" date="2019-03" db="EMBL/GenBank/DDBJ databases">
        <title>WGS assembly of Setaria viridis.</title>
        <authorList>
            <person name="Huang P."/>
            <person name="Jenkins J."/>
            <person name="Grimwood J."/>
            <person name="Barry K."/>
            <person name="Healey A."/>
            <person name="Mamidi S."/>
            <person name="Sreedasyam A."/>
            <person name="Shu S."/>
            <person name="Feldman M."/>
            <person name="Wu J."/>
            <person name="Yu Y."/>
            <person name="Chen C."/>
            <person name="Johnson J."/>
            <person name="Rokhsar D."/>
            <person name="Baxter I."/>
            <person name="Schmutz J."/>
            <person name="Brutnell T."/>
            <person name="Kellogg E."/>
        </authorList>
    </citation>
    <scope>NUCLEOTIDE SEQUENCE [LARGE SCALE GENOMIC DNA]</scope>
</reference>
<dbReference type="Pfam" id="PF05383">
    <property type="entry name" value="La"/>
    <property type="match status" value="1"/>
</dbReference>
<keyword evidence="2 4" id="KW-0694">RNA-binding</keyword>
<dbReference type="InterPro" id="IPR006630">
    <property type="entry name" value="La_HTH"/>
</dbReference>
<feature type="region of interest" description="Disordered" evidence="5">
    <location>
        <begin position="100"/>
        <end position="163"/>
    </location>
</feature>
<dbReference type="Gene3D" id="3.30.70.330">
    <property type="match status" value="1"/>
</dbReference>
<dbReference type="PRINTS" id="PR00302">
    <property type="entry name" value="LUPUSLA"/>
</dbReference>
<dbReference type="InterPro" id="IPR036388">
    <property type="entry name" value="WH-like_DNA-bd_sf"/>
</dbReference>
<name>A0A4U6ULM1_SETVI</name>
<feature type="domain" description="HTH La-type RNA-binding" evidence="6">
    <location>
        <begin position="159"/>
        <end position="250"/>
    </location>
</feature>
<feature type="region of interest" description="Disordered" evidence="5">
    <location>
        <begin position="18"/>
        <end position="76"/>
    </location>
</feature>
<protein>
    <recommendedName>
        <fullName evidence="6">HTH La-type RNA-binding domain-containing protein</fullName>
    </recommendedName>
</protein>
<evidence type="ECO:0000259" key="6">
    <source>
        <dbReference type="PROSITE" id="PS50961"/>
    </source>
</evidence>
<feature type="compositionally biased region" description="Low complexity" evidence="5">
    <location>
        <begin position="471"/>
        <end position="480"/>
    </location>
</feature>
<dbReference type="InterPro" id="IPR035979">
    <property type="entry name" value="RBD_domain_sf"/>
</dbReference>
<evidence type="ECO:0000313" key="7">
    <source>
        <dbReference type="EMBL" id="TKW11547.1"/>
    </source>
</evidence>
<dbReference type="OMA" id="HHRLNDA"/>
<dbReference type="InterPro" id="IPR045180">
    <property type="entry name" value="La_dom_prot"/>
</dbReference>
<keyword evidence="8" id="KW-1185">Reference proteome</keyword>
<dbReference type="InterPro" id="IPR012677">
    <property type="entry name" value="Nucleotide-bd_a/b_plait_sf"/>
</dbReference>
<dbReference type="GO" id="GO:0003729">
    <property type="term" value="F:mRNA binding"/>
    <property type="evidence" value="ECO:0007669"/>
    <property type="project" value="TreeGrafter"/>
</dbReference>
<dbReference type="SUPFAM" id="SSF54928">
    <property type="entry name" value="RNA-binding domain, RBD"/>
    <property type="match status" value="1"/>
</dbReference>
<gene>
    <name evidence="7" type="ORF">SEVIR_6G239200v2</name>
</gene>
<accession>A0A4U6ULM1</accession>
<dbReference type="InterPro" id="IPR002344">
    <property type="entry name" value="Lupus_La"/>
</dbReference>
<feature type="compositionally biased region" description="Basic residues" evidence="5">
    <location>
        <begin position="407"/>
        <end position="418"/>
    </location>
</feature>
<dbReference type="Gramene" id="TKW11547">
    <property type="protein sequence ID" value="TKW11547"/>
    <property type="gene ID" value="SEVIR_6G239200v2"/>
</dbReference>
<feature type="compositionally biased region" description="Pro residues" evidence="5">
    <location>
        <begin position="434"/>
        <end position="451"/>
    </location>
</feature>
<feature type="compositionally biased region" description="Low complexity" evidence="5">
    <location>
        <begin position="18"/>
        <end position="35"/>
    </location>
</feature>
<sequence>MVKLNPGLKSCLLEIGNRPSRLLSSSSSTPATPASKSDETLLGLPHLRSPMAQDETPDPSASASASASASGSSSSSASASAAAAAPAARLNAAAPEFTPRSAAQHHGSNPHRRGSHHHQPHHHHQHYQPRHQHHHQGEDDGVAAAAGEDKEGPAGAGHHRLNDADARKVVKQVEFYFSDINLATTEHLMKFITNDPDGFVPISVVANFRKIREIVSDRSLLVAALRTSSELVVSEDGKKVKRLRPFNTEEVQSRIVVAENLPDQKYQALMKIFSDVGSVKSIRTCYPQDGGAAAASKTSRIEMLFANKLHAFVEYGAVEDAEKAVAFSAEGKWRDGGIRVRSLLACLKHGLGQGRKGGDEYAVDEDGPDTTGHPHDYGAEDTTQISEAHLDHQAEDGSHDKGGMRQGRGRGRGGRGRGRGQYYGHSRDAHHPIGTPPSDHPAVPKPPPGPRMPDGTRGFTMGRGKPLNPSPDAAPTTDAA</sequence>
<feature type="compositionally biased region" description="Basic and acidic residues" evidence="5">
    <location>
        <begin position="393"/>
        <end position="403"/>
    </location>
</feature>
<evidence type="ECO:0000256" key="4">
    <source>
        <dbReference type="PROSITE-ProRule" id="PRU00332"/>
    </source>
</evidence>
<evidence type="ECO:0000256" key="1">
    <source>
        <dbReference type="ARBA" id="ARBA00004123"/>
    </source>
</evidence>
<dbReference type="PANTHER" id="PTHR22792">
    <property type="entry name" value="LUPUS LA PROTEIN-RELATED"/>
    <property type="match status" value="1"/>
</dbReference>
<evidence type="ECO:0000256" key="5">
    <source>
        <dbReference type="SAM" id="MobiDB-lite"/>
    </source>
</evidence>
<proteinExistence type="predicted"/>
<dbReference type="GO" id="GO:0005634">
    <property type="term" value="C:nucleus"/>
    <property type="evidence" value="ECO:0007669"/>
    <property type="project" value="UniProtKB-SubCell"/>
</dbReference>
<dbReference type="EMBL" id="CM016557">
    <property type="protein sequence ID" value="TKW11547.1"/>
    <property type="molecule type" value="Genomic_DNA"/>
</dbReference>
<dbReference type="InterPro" id="IPR036390">
    <property type="entry name" value="WH_DNA-bd_sf"/>
</dbReference>
<dbReference type="SMART" id="SM00715">
    <property type="entry name" value="LA"/>
    <property type="match status" value="1"/>
</dbReference>
<evidence type="ECO:0000256" key="2">
    <source>
        <dbReference type="ARBA" id="ARBA00022884"/>
    </source>
</evidence>
<dbReference type="SUPFAM" id="SSF46785">
    <property type="entry name" value="Winged helix' DNA-binding domain"/>
    <property type="match status" value="1"/>
</dbReference>
<dbReference type="PANTHER" id="PTHR22792:SF54">
    <property type="entry name" value="OS08G0542900 PROTEIN"/>
    <property type="match status" value="1"/>
</dbReference>
<organism evidence="7 8">
    <name type="scientific">Setaria viridis</name>
    <name type="common">Green bristlegrass</name>
    <name type="synonym">Setaria italica subsp. viridis</name>
    <dbReference type="NCBI Taxonomy" id="4556"/>
    <lineage>
        <taxon>Eukaryota</taxon>
        <taxon>Viridiplantae</taxon>
        <taxon>Streptophyta</taxon>
        <taxon>Embryophyta</taxon>
        <taxon>Tracheophyta</taxon>
        <taxon>Spermatophyta</taxon>
        <taxon>Magnoliopsida</taxon>
        <taxon>Liliopsida</taxon>
        <taxon>Poales</taxon>
        <taxon>Poaceae</taxon>
        <taxon>PACMAD clade</taxon>
        <taxon>Panicoideae</taxon>
        <taxon>Panicodae</taxon>
        <taxon>Paniceae</taxon>
        <taxon>Cenchrinae</taxon>
        <taxon>Setaria</taxon>
    </lineage>
</organism>
<feature type="region of interest" description="Disordered" evidence="5">
    <location>
        <begin position="393"/>
        <end position="480"/>
    </location>
</feature>
<dbReference type="GO" id="GO:0006396">
    <property type="term" value="P:RNA processing"/>
    <property type="evidence" value="ECO:0007669"/>
    <property type="project" value="InterPro"/>
</dbReference>
<feature type="compositionally biased region" description="Low complexity" evidence="5">
    <location>
        <begin position="60"/>
        <end position="76"/>
    </location>
</feature>
<dbReference type="Gene3D" id="1.10.10.10">
    <property type="entry name" value="Winged helix-like DNA-binding domain superfamily/Winged helix DNA-binding domain"/>
    <property type="match status" value="1"/>
</dbReference>
<feature type="region of interest" description="Disordered" evidence="5">
    <location>
        <begin position="353"/>
        <end position="379"/>
    </location>
</feature>